<dbReference type="OrthoDB" id="1391917at2"/>
<reference evidence="6 7" key="2">
    <citation type="journal article" date="2011" name="Stand. Genomic Sci.">
        <title>Complete genome sequence of Leadbetterella byssophila type strain (4M15).</title>
        <authorList>
            <person name="Abt B."/>
            <person name="Teshima H."/>
            <person name="Lucas S."/>
            <person name="Lapidus A."/>
            <person name="Del Rio T.G."/>
            <person name="Nolan M."/>
            <person name="Tice H."/>
            <person name="Cheng J.F."/>
            <person name="Pitluck S."/>
            <person name="Liolios K."/>
            <person name="Pagani I."/>
            <person name="Ivanova N."/>
            <person name="Mavromatis K."/>
            <person name="Pati A."/>
            <person name="Tapia R."/>
            <person name="Han C."/>
            <person name="Goodwin L."/>
            <person name="Chen A."/>
            <person name="Palaniappan K."/>
            <person name="Land M."/>
            <person name="Hauser L."/>
            <person name="Chang Y.J."/>
            <person name="Jeffries C.D."/>
            <person name="Rohde M."/>
            <person name="Goker M."/>
            <person name="Tindall B.J."/>
            <person name="Detter J.C."/>
            <person name="Woyke T."/>
            <person name="Bristow J."/>
            <person name="Eisen J.A."/>
            <person name="Markowitz V."/>
            <person name="Hugenholtz P."/>
            <person name="Klenk H.P."/>
            <person name="Kyrpides N.C."/>
        </authorList>
    </citation>
    <scope>NUCLEOTIDE SEQUENCE [LARGE SCALE GENOMIC DNA]</scope>
    <source>
        <strain evidence="7">DSM 17132 / JCM 16389 / KACC 11308 / NBRC 106382 / 4M15</strain>
    </source>
</reference>
<gene>
    <name evidence="6" type="ordered locus">Lbys_3013</name>
</gene>
<keyword evidence="7" id="KW-1185">Reference proteome</keyword>
<evidence type="ECO:0000313" key="6">
    <source>
        <dbReference type="EMBL" id="ADQ18675.1"/>
    </source>
</evidence>
<dbReference type="Pfam" id="PF13517">
    <property type="entry name" value="FG-GAP_3"/>
    <property type="match status" value="2"/>
</dbReference>
<organism evidence="6 7">
    <name type="scientific">Leadbetterella byssophila (strain DSM 17132 / JCM 16389 / KACC 11308 / NBRC 106382 / 4M15)</name>
    <dbReference type="NCBI Taxonomy" id="649349"/>
    <lineage>
        <taxon>Bacteria</taxon>
        <taxon>Pseudomonadati</taxon>
        <taxon>Bacteroidota</taxon>
        <taxon>Cytophagia</taxon>
        <taxon>Cytophagales</taxon>
        <taxon>Leadbetterellaceae</taxon>
        <taxon>Leadbetterella</taxon>
    </lineage>
</organism>
<dbReference type="RefSeq" id="WP_013409707.1">
    <property type="nucleotide sequence ID" value="NC_014655.1"/>
</dbReference>
<dbReference type="Proteomes" id="UP000007435">
    <property type="component" value="Chromosome"/>
</dbReference>
<keyword evidence="2" id="KW-0732">Signal</keyword>
<protein>
    <recommendedName>
        <fullName evidence="5">Cytochrome c domain-containing protein</fullName>
    </recommendedName>
</protein>
<name>E4RTW7_LEAB4</name>
<evidence type="ECO:0000256" key="4">
    <source>
        <dbReference type="PROSITE-ProRule" id="PRU00433"/>
    </source>
</evidence>
<dbReference type="PROSITE" id="PS51007">
    <property type="entry name" value="CYTC"/>
    <property type="match status" value="1"/>
</dbReference>
<evidence type="ECO:0000259" key="5">
    <source>
        <dbReference type="PROSITE" id="PS51007"/>
    </source>
</evidence>
<dbReference type="InterPro" id="IPR028994">
    <property type="entry name" value="Integrin_alpha_N"/>
</dbReference>
<dbReference type="eggNOG" id="COG4403">
    <property type="taxonomic scope" value="Bacteria"/>
</dbReference>
<proteinExistence type="predicted"/>
<dbReference type="SUPFAM" id="SSF69318">
    <property type="entry name" value="Integrin alpha N-terminal domain"/>
    <property type="match status" value="1"/>
</dbReference>
<evidence type="ECO:0000256" key="3">
    <source>
        <dbReference type="ARBA" id="ARBA00023004"/>
    </source>
</evidence>
<dbReference type="GO" id="GO:0009055">
    <property type="term" value="F:electron transfer activity"/>
    <property type="evidence" value="ECO:0007669"/>
    <property type="project" value="InterPro"/>
</dbReference>
<evidence type="ECO:0000256" key="1">
    <source>
        <dbReference type="ARBA" id="ARBA00022723"/>
    </source>
</evidence>
<dbReference type="AlphaFoldDB" id="E4RTW7"/>
<keyword evidence="4" id="KW-0349">Heme</keyword>
<dbReference type="PROSITE" id="PS51257">
    <property type="entry name" value="PROKAR_LIPOPROTEIN"/>
    <property type="match status" value="1"/>
</dbReference>
<dbReference type="GO" id="GO:0046872">
    <property type="term" value="F:metal ion binding"/>
    <property type="evidence" value="ECO:0007669"/>
    <property type="project" value="UniProtKB-KW"/>
</dbReference>
<dbReference type="KEGG" id="lby:Lbys_3013"/>
<dbReference type="PANTHER" id="PTHR46580">
    <property type="entry name" value="SENSOR KINASE-RELATED"/>
    <property type="match status" value="1"/>
</dbReference>
<keyword evidence="3 4" id="KW-0408">Iron</keyword>
<sequence length="486" mass="55214">MRLYIFSLALFLQACNSTPSERQPRPSGLPGETLAKMHCSSCHRYVGPEMLDKTTWQNKTLPEMGLRLGMGDVFQKNVLQVQQGTENLVYQNIYPLTPRLHEEDYQKILKYYLDNAPEKPLPQAKKPSLIKEMKDWKFEPILVSEGFQHNTTALGFNPKTSEIWAGSPRGEVQIFGKEARVLQEPGVFSVIRHLEGTDYLLDLGLLGPHEKEKGKLIKADGTLILDHLHKPADFALLDVNEDGIKDYVVCNFGFETGNLSWYDGKTKKANTIKELPGARNIVVEDMDGDGRKDLVVLFAQAWEGISVFYNKGKGKFKEEEVLQFSPVYGSSWFELADFNGDGKKDILYVNGDNADYSGTLKPYHGIRIFEKQDKKYKQTYFYPMYGATHARAVDFDGDGDLDIAAIAYYRKDAEEGFVYLENKGKYQFQPYTFPEVNFGQWMVMEIGDYNKDGRPDIFLGAHDLARKPQIVKTPTEVGVLLNLLSF</sequence>
<dbReference type="Gene3D" id="2.130.10.130">
    <property type="entry name" value="Integrin alpha, N-terminal"/>
    <property type="match status" value="2"/>
</dbReference>
<dbReference type="GO" id="GO:0020037">
    <property type="term" value="F:heme binding"/>
    <property type="evidence" value="ECO:0007669"/>
    <property type="project" value="InterPro"/>
</dbReference>
<feature type="domain" description="Cytochrome c" evidence="5">
    <location>
        <begin position="26"/>
        <end position="116"/>
    </location>
</feature>
<dbReference type="InterPro" id="IPR013517">
    <property type="entry name" value="FG-GAP"/>
</dbReference>
<accession>E4RTW7</accession>
<dbReference type="EMBL" id="CP002305">
    <property type="protein sequence ID" value="ADQ18675.1"/>
    <property type="molecule type" value="Genomic_DNA"/>
</dbReference>
<dbReference type="HOGENOM" id="CLU_534897_0_0_10"/>
<reference key="1">
    <citation type="submission" date="2010-11" db="EMBL/GenBank/DDBJ databases">
        <title>The complete genome of Leadbetterella byssophila DSM 17132.</title>
        <authorList>
            <consortium name="US DOE Joint Genome Institute (JGI-PGF)"/>
            <person name="Lucas S."/>
            <person name="Copeland A."/>
            <person name="Lapidus A."/>
            <person name="Glavina del Rio T."/>
            <person name="Dalin E."/>
            <person name="Tice H."/>
            <person name="Bruce D."/>
            <person name="Goodwin L."/>
            <person name="Pitluck S."/>
            <person name="Kyrpides N."/>
            <person name="Mavromatis K."/>
            <person name="Ivanova N."/>
            <person name="Teshima H."/>
            <person name="Brettin T."/>
            <person name="Detter J.C."/>
            <person name="Han C."/>
            <person name="Tapia R."/>
            <person name="Land M."/>
            <person name="Hauser L."/>
            <person name="Markowitz V."/>
            <person name="Cheng J.-F."/>
            <person name="Hugenholtz P."/>
            <person name="Woyke T."/>
            <person name="Wu D."/>
            <person name="Tindall B."/>
            <person name="Pomrenke H.G."/>
            <person name="Brambilla E."/>
            <person name="Klenk H.-P."/>
            <person name="Eisen J.A."/>
        </authorList>
    </citation>
    <scope>NUCLEOTIDE SEQUENCE [LARGE SCALE GENOMIC DNA]</scope>
    <source>
        <strain>DSM 17132</strain>
    </source>
</reference>
<evidence type="ECO:0000256" key="2">
    <source>
        <dbReference type="ARBA" id="ARBA00022729"/>
    </source>
</evidence>
<evidence type="ECO:0000313" key="7">
    <source>
        <dbReference type="Proteomes" id="UP000007435"/>
    </source>
</evidence>
<dbReference type="PANTHER" id="PTHR46580:SF2">
    <property type="entry name" value="MAM DOMAIN-CONTAINING PROTEIN"/>
    <property type="match status" value="1"/>
</dbReference>
<dbReference type="STRING" id="649349.Lbys_3013"/>
<keyword evidence="1 4" id="KW-0479">Metal-binding</keyword>
<dbReference type="InterPro" id="IPR009056">
    <property type="entry name" value="Cyt_c-like_dom"/>
</dbReference>